<protein>
    <recommendedName>
        <fullName evidence="11 12">Replicative DNA helicase</fullName>
        <ecNumber evidence="11 12">5.6.2.3</ecNumber>
    </recommendedName>
</protein>
<evidence type="ECO:0000259" key="13">
    <source>
        <dbReference type="PROSITE" id="PS51199"/>
    </source>
</evidence>
<dbReference type="CDD" id="cd00984">
    <property type="entry name" value="DnaB_C"/>
    <property type="match status" value="1"/>
</dbReference>
<evidence type="ECO:0000256" key="2">
    <source>
        <dbReference type="ARBA" id="ARBA00022515"/>
    </source>
</evidence>
<dbReference type="Proteomes" id="UP000748067">
    <property type="component" value="Unassembled WGS sequence"/>
</dbReference>
<reference evidence="14 17" key="1">
    <citation type="submission" date="2015-01" db="EMBL/GenBank/DDBJ databases">
        <title>Genome Sequence of Pseudomonas antarctica CMS 35.</title>
        <authorList>
            <person name="Voget S."/>
            <person name="Chow J."/>
            <person name="Daniel R."/>
            <person name="Streit W."/>
        </authorList>
    </citation>
    <scope>NUCLEOTIDE SEQUENCE [LARGE SCALE GENOMIC DNA]</scope>
    <source>
        <strain evidence="14 17">CMS 35</strain>
    </source>
</reference>
<dbReference type="RefSeq" id="WP_083358860.1">
    <property type="nucleotide sequence ID" value="NZ_JXDI01000003.1"/>
</dbReference>
<comment type="similarity">
    <text evidence="1 12">Belongs to the helicase family. DnaB subfamily.</text>
</comment>
<dbReference type="InterPro" id="IPR027417">
    <property type="entry name" value="P-loop_NTPase"/>
</dbReference>
<dbReference type="GO" id="GO:0005524">
    <property type="term" value="F:ATP binding"/>
    <property type="evidence" value="ECO:0007669"/>
    <property type="project" value="UniProtKB-UniRule"/>
</dbReference>
<evidence type="ECO:0000256" key="6">
    <source>
        <dbReference type="ARBA" id="ARBA00022806"/>
    </source>
</evidence>
<evidence type="ECO:0000256" key="3">
    <source>
        <dbReference type="ARBA" id="ARBA00022705"/>
    </source>
</evidence>
<reference evidence="15 16" key="2">
    <citation type="submission" date="2016-10" db="EMBL/GenBank/DDBJ databases">
        <authorList>
            <person name="de Groot N.N."/>
        </authorList>
    </citation>
    <scope>NUCLEOTIDE SEQUENCE [LARGE SCALE GENOMIC DNA]</scope>
    <source>
        <strain evidence="15 16">BS2772</strain>
    </source>
</reference>
<dbReference type="GO" id="GO:1990077">
    <property type="term" value="C:primosome complex"/>
    <property type="evidence" value="ECO:0007669"/>
    <property type="project" value="UniProtKB-UniRule"/>
</dbReference>
<keyword evidence="5 12" id="KW-0378">Hydrolase</keyword>
<gene>
    <name evidence="14" type="primary">dnaB_2</name>
    <name evidence="14" type="ORF">PSAN_46070</name>
    <name evidence="15" type="ORF">SAMN04490179_4265</name>
</gene>
<keyword evidence="9" id="KW-0413">Isomerase</keyword>
<feature type="domain" description="SF4 helicase" evidence="13">
    <location>
        <begin position="169"/>
        <end position="434"/>
    </location>
</feature>
<dbReference type="SUPFAM" id="SSF52540">
    <property type="entry name" value="P-loop containing nucleoside triphosphate hydrolases"/>
    <property type="match status" value="1"/>
</dbReference>
<evidence type="ECO:0000313" key="17">
    <source>
        <dbReference type="Proteomes" id="UP000748067"/>
    </source>
</evidence>
<dbReference type="PANTHER" id="PTHR30153:SF2">
    <property type="entry name" value="REPLICATIVE DNA HELICASE"/>
    <property type="match status" value="1"/>
</dbReference>
<dbReference type="AlphaFoldDB" id="A0A1H0BET1"/>
<evidence type="ECO:0000256" key="11">
    <source>
        <dbReference type="NCBIfam" id="TIGR00665"/>
    </source>
</evidence>
<evidence type="ECO:0000313" key="14">
    <source>
        <dbReference type="EMBL" id="KAF2406432.1"/>
    </source>
</evidence>
<evidence type="ECO:0000256" key="9">
    <source>
        <dbReference type="ARBA" id="ARBA00023235"/>
    </source>
</evidence>
<evidence type="ECO:0000313" key="16">
    <source>
        <dbReference type="Proteomes" id="UP000182470"/>
    </source>
</evidence>
<dbReference type="SMART" id="SM00382">
    <property type="entry name" value="AAA"/>
    <property type="match status" value="1"/>
</dbReference>
<keyword evidence="6 12" id="KW-0347">Helicase</keyword>
<dbReference type="GO" id="GO:0005829">
    <property type="term" value="C:cytosol"/>
    <property type="evidence" value="ECO:0007669"/>
    <property type="project" value="TreeGrafter"/>
</dbReference>
<dbReference type="Proteomes" id="UP000182470">
    <property type="component" value="Chromosome I"/>
</dbReference>
<dbReference type="InterPro" id="IPR003593">
    <property type="entry name" value="AAA+_ATPase"/>
</dbReference>
<keyword evidence="7 12" id="KW-0067">ATP-binding</keyword>
<dbReference type="GO" id="GO:0016787">
    <property type="term" value="F:hydrolase activity"/>
    <property type="evidence" value="ECO:0007669"/>
    <property type="project" value="UniProtKB-KW"/>
</dbReference>
<dbReference type="Gene3D" id="3.40.50.300">
    <property type="entry name" value="P-loop containing nucleotide triphosphate hydrolases"/>
    <property type="match status" value="1"/>
</dbReference>
<accession>A0A1H0BET1</accession>
<dbReference type="PANTHER" id="PTHR30153">
    <property type="entry name" value="REPLICATIVE DNA HELICASE DNAB"/>
    <property type="match status" value="1"/>
</dbReference>
<dbReference type="GO" id="GO:0006269">
    <property type="term" value="P:DNA replication, synthesis of primer"/>
    <property type="evidence" value="ECO:0007669"/>
    <property type="project" value="UniProtKB-UniRule"/>
</dbReference>
<dbReference type="InterPro" id="IPR007693">
    <property type="entry name" value="DNA_helicase_DnaB-like_N"/>
</dbReference>
<name>A0A1H0BET1_9PSED</name>
<keyword evidence="8 12" id="KW-0238">DNA-binding</keyword>
<comment type="catalytic activity">
    <reaction evidence="10 12">
        <text>ATP + H2O = ADP + phosphate + H(+)</text>
        <dbReference type="Rhea" id="RHEA:13065"/>
        <dbReference type="ChEBI" id="CHEBI:15377"/>
        <dbReference type="ChEBI" id="CHEBI:15378"/>
        <dbReference type="ChEBI" id="CHEBI:30616"/>
        <dbReference type="ChEBI" id="CHEBI:43474"/>
        <dbReference type="ChEBI" id="CHEBI:456216"/>
        <dbReference type="EC" id="5.6.2.3"/>
    </reaction>
</comment>
<dbReference type="SUPFAM" id="SSF48024">
    <property type="entry name" value="N-terminal domain of DnaB helicase"/>
    <property type="match status" value="1"/>
</dbReference>
<evidence type="ECO:0000256" key="8">
    <source>
        <dbReference type="ARBA" id="ARBA00023125"/>
    </source>
</evidence>
<evidence type="ECO:0000256" key="12">
    <source>
        <dbReference type="RuleBase" id="RU362085"/>
    </source>
</evidence>
<organism evidence="15 16">
    <name type="scientific">Pseudomonas antarctica</name>
    <dbReference type="NCBI Taxonomy" id="219572"/>
    <lineage>
        <taxon>Bacteria</taxon>
        <taxon>Pseudomonadati</taxon>
        <taxon>Pseudomonadota</taxon>
        <taxon>Gammaproteobacteria</taxon>
        <taxon>Pseudomonadales</taxon>
        <taxon>Pseudomonadaceae</taxon>
        <taxon>Pseudomonas</taxon>
    </lineage>
</organism>
<dbReference type="GO" id="GO:0043139">
    <property type="term" value="F:5'-3' DNA helicase activity"/>
    <property type="evidence" value="ECO:0007669"/>
    <property type="project" value="UniProtKB-EC"/>
</dbReference>
<keyword evidence="17" id="KW-1185">Reference proteome</keyword>
<evidence type="ECO:0000313" key="15">
    <source>
        <dbReference type="EMBL" id="SDN44164.1"/>
    </source>
</evidence>
<dbReference type="EC" id="5.6.2.3" evidence="11 12"/>
<dbReference type="Pfam" id="PF03796">
    <property type="entry name" value="DnaB_C"/>
    <property type="match status" value="1"/>
</dbReference>
<evidence type="ECO:0000256" key="7">
    <source>
        <dbReference type="ARBA" id="ARBA00022840"/>
    </source>
</evidence>
<evidence type="ECO:0000256" key="1">
    <source>
        <dbReference type="ARBA" id="ARBA00008428"/>
    </source>
</evidence>
<keyword evidence="4 12" id="KW-0547">Nucleotide-binding</keyword>
<keyword evidence="3 12" id="KW-0235">DNA replication</keyword>
<comment type="function">
    <text evidence="12">The main replicative DNA helicase, it participates in initiation and elongation during chromosome replication. Travels ahead of the DNA replisome, separating dsDNA into templates for DNA synthesis. A processive ATP-dependent 5'-3' DNA helicase it has DNA-dependent ATPase activity.</text>
</comment>
<dbReference type="Pfam" id="PF00772">
    <property type="entry name" value="DnaB"/>
    <property type="match status" value="1"/>
</dbReference>
<dbReference type="NCBIfam" id="TIGR00665">
    <property type="entry name" value="DnaB"/>
    <property type="match status" value="1"/>
</dbReference>
<evidence type="ECO:0000256" key="10">
    <source>
        <dbReference type="ARBA" id="ARBA00048954"/>
    </source>
</evidence>
<proteinExistence type="inferred from homology"/>
<dbReference type="InterPro" id="IPR016136">
    <property type="entry name" value="DNA_helicase_N/primase_C"/>
</dbReference>
<dbReference type="EMBL" id="JXDI01000003">
    <property type="protein sequence ID" value="KAF2406432.1"/>
    <property type="molecule type" value="Genomic_DNA"/>
</dbReference>
<keyword evidence="2 12" id="KW-0639">Primosome</keyword>
<dbReference type="EMBL" id="LT629704">
    <property type="protein sequence ID" value="SDN44164.1"/>
    <property type="molecule type" value="Genomic_DNA"/>
</dbReference>
<dbReference type="InterPro" id="IPR036185">
    <property type="entry name" value="DNA_heli_DnaB-like_N_sf"/>
</dbReference>
<evidence type="ECO:0000256" key="4">
    <source>
        <dbReference type="ARBA" id="ARBA00022741"/>
    </source>
</evidence>
<sequence>MRDPYSLEAEHGVLGAMLLRPELIDILAADLAPEDFYYEDNAELYRGILALHGDGHPVDIVTVGVYVGDLSGGANSFAYAAEIARNTPSVANAASYAGTVRERSLDRSIIELSVRINDIAYGDQPAADKVAAVQAESHAIDSQSATSEVVKAEDFLNDYIEVLQARADRGDEIDGLSTGIPDLDEKLQGLKPGQLIVIAGRPAMGKTTLAMNIASHAAIRDGKSVMAFSLEMDNTGLMDRFMASEGRVPLQLIKNGKAPNTHGAELMSAAGKLKKSNLYLSDRASMSMNRLRSAARRHKRRYGLDLIVIDYLQLVESDSRTSSREQEVSHMTRTAKLMARELGVPVILLSQLSRKCEERPNKRPLCSDLRESGAIEQDADIILFVYRDEVYHEHSEAKGIAEIIIGKGRDIAGGTVRAAFLGQYSRFEQLAAGWVEPSKPEKVSSMRDRYKSKEKI</sequence>
<dbReference type="GO" id="GO:0003677">
    <property type="term" value="F:DNA binding"/>
    <property type="evidence" value="ECO:0007669"/>
    <property type="project" value="UniProtKB-UniRule"/>
</dbReference>
<dbReference type="Gene3D" id="1.10.860.10">
    <property type="entry name" value="DNAb Helicase, Chain A"/>
    <property type="match status" value="1"/>
</dbReference>
<evidence type="ECO:0000256" key="5">
    <source>
        <dbReference type="ARBA" id="ARBA00022801"/>
    </source>
</evidence>
<dbReference type="PROSITE" id="PS51199">
    <property type="entry name" value="SF4_HELICASE"/>
    <property type="match status" value="1"/>
</dbReference>
<dbReference type="OrthoDB" id="9773982at2"/>
<dbReference type="InterPro" id="IPR007692">
    <property type="entry name" value="DNA_helicase_DnaB"/>
</dbReference>
<dbReference type="InterPro" id="IPR007694">
    <property type="entry name" value="DNA_helicase_DnaB-like_C"/>
</dbReference>